<sequence length="94" mass="10913">MGFYYDAKSAIDIGMAIILEVERSIPVEYKSQWYLVRLHCSDALRQPKTDYLVLAAHADPKIEDKEDGPNMFRLWYKSDLLMQTSDTGPKKQEK</sequence>
<evidence type="ECO:0000313" key="2">
    <source>
        <dbReference type="Proteomes" id="UP000178912"/>
    </source>
</evidence>
<proteinExistence type="predicted"/>
<dbReference type="AlphaFoldDB" id="A0A1E1JZY6"/>
<dbReference type="Proteomes" id="UP000178912">
    <property type="component" value="Unassembled WGS sequence"/>
</dbReference>
<name>A0A1E1JZY6_9HELO</name>
<keyword evidence="2" id="KW-1185">Reference proteome</keyword>
<dbReference type="EMBL" id="FJUX01000008">
    <property type="protein sequence ID" value="CZS91455.1"/>
    <property type="molecule type" value="Genomic_DNA"/>
</dbReference>
<gene>
    <name evidence="1" type="ORF">RAG0_02074</name>
</gene>
<accession>A0A1E1JZY6</accession>
<evidence type="ECO:0000313" key="1">
    <source>
        <dbReference type="EMBL" id="CZS91455.1"/>
    </source>
</evidence>
<reference evidence="2" key="1">
    <citation type="submission" date="2016-03" db="EMBL/GenBank/DDBJ databases">
        <authorList>
            <person name="Guldener U."/>
        </authorList>
    </citation>
    <scope>NUCLEOTIDE SEQUENCE [LARGE SCALE GENOMIC DNA]</scope>
    <source>
        <strain evidence="2">04CH-RAC-A.6.1</strain>
    </source>
</reference>
<protein>
    <submittedName>
        <fullName evidence="1">Uncharacterized protein</fullName>
    </submittedName>
</protein>
<organism evidence="1 2">
    <name type="scientific">Rhynchosporium agropyri</name>
    <dbReference type="NCBI Taxonomy" id="914238"/>
    <lineage>
        <taxon>Eukaryota</taxon>
        <taxon>Fungi</taxon>
        <taxon>Dikarya</taxon>
        <taxon>Ascomycota</taxon>
        <taxon>Pezizomycotina</taxon>
        <taxon>Leotiomycetes</taxon>
        <taxon>Helotiales</taxon>
        <taxon>Ploettnerulaceae</taxon>
        <taxon>Rhynchosporium</taxon>
    </lineage>
</organism>